<keyword evidence="3 7" id="KW-0812">Transmembrane</keyword>
<organism evidence="8">
    <name type="scientific">uncultured Alphaproteobacteria bacterium</name>
    <dbReference type="NCBI Taxonomy" id="91750"/>
    <lineage>
        <taxon>Bacteria</taxon>
        <taxon>Pseudomonadati</taxon>
        <taxon>Pseudomonadota</taxon>
        <taxon>Alphaproteobacteria</taxon>
        <taxon>environmental samples</taxon>
    </lineage>
</organism>
<dbReference type="GO" id="GO:0046872">
    <property type="term" value="F:metal ion binding"/>
    <property type="evidence" value="ECO:0007669"/>
    <property type="project" value="UniProtKB-UniRule"/>
</dbReference>
<feature type="transmembrane region" description="Helical" evidence="7">
    <location>
        <begin position="259"/>
        <end position="281"/>
    </location>
</feature>
<dbReference type="GO" id="GO:0034755">
    <property type="term" value="P:iron ion transmembrane transport"/>
    <property type="evidence" value="ECO:0007669"/>
    <property type="project" value="TreeGrafter"/>
</dbReference>
<evidence type="ECO:0000256" key="2">
    <source>
        <dbReference type="ARBA" id="ARBA00022448"/>
    </source>
</evidence>
<dbReference type="PANTHER" id="PTHR11706">
    <property type="entry name" value="SOLUTE CARRIER PROTEIN FAMILY 11 MEMBER"/>
    <property type="match status" value="1"/>
</dbReference>
<comment type="function">
    <text evidence="7">H(+)-stimulated, divalent metal cation uptake system.</text>
</comment>
<feature type="transmembrane region" description="Helical" evidence="7">
    <location>
        <begin position="210"/>
        <end position="231"/>
    </location>
</feature>
<dbReference type="NCBIfam" id="TIGR01197">
    <property type="entry name" value="nramp"/>
    <property type="match status" value="1"/>
</dbReference>
<keyword evidence="7" id="KW-0406">Ion transport</keyword>
<evidence type="ECO:0000256" key="5">
    <source>
        <dbReference type="ARBA" id="ARBA00022989"/>
    </source>
</evidence>
<feature type="transmembrane region" description="Helical" evidence="7">
    <location>
        <begin position="171"/>
        <end position="190"/>
    </location>
</feature>
<protein>
    <recommendedName>
        <fullName evidence="7">Divalent metal cation transporter MntH</fullName>
    </recommendedName>
</protein>
<dbReference type="AlphaFoldDB" id="A0A212JYD6"/>
<proteinExistence type="inferred from homology"/>
<accession>A0A212JYD6</accession>
<keyword evidence="7" id="KW-1003">Cell membrane</keyword>
<evidence type="ECO:0000256" key="6">
    <source>
        <dbReference type="ARBA" id="ARBA00023136"/>
    </source>
</evidence>
<reference evidence="8" key="1">
    <citation type="submission" date="2016-04" db="EMBL/GenBank/DDBJ databases">
        <authorList>
            <person name="Evans L.H."/>
            <person name="Alamgir A."/>
            <person name="Owens N."/>
            <person name="Weber N.D."/>
            <person name="Virtaneva K."/>
            <person name="Barbian K."/>
            <person name="Babar A."/>
            <person name="Rosenke K."/>
        </authorList>
    </citation>
    <scope>NUCLEOTIDE SEQUENCE</scope>
    <source>
        <strain evidence="8">86</strain>
    </source>
</reference>
<dbReference type="GO" id="GO:0005886">
    <property type="term" value="C:plasma membrane"/>
    <property type="evidence" value="ECO:0007669"/>
    <property type="project" value="UniProtKB-SubCell"/>
</dbReference>
<evidence type="ECO:0000256" key="4">
    <source>
        <dbReference type="ARBA" id="ARBA00022847"/>
    </source>
</evidence>
<dbReference type="InterPro" id="IPR001046">
    <property type="entry name" value="NRAMP_fam"/>
</dbReference>
<dbReference type="NCBIfam" id="NF001923">
    <property type="entry name" value="PRK00701.1"/>
    <property type="match status" value="1"/>
</dbReference>
<dbReference type="NCBIfam" id="NF037982">
    <property type="entry name" value="Nramp_1"/>
    <property type="match status" value="1"/>
</dbReference>
<feature type="transmembrane region" description="Helical" evidence="7">
    <location>
        <begin position="68"/>
        <end position="87"/>
    </location>
</feature>
<evidence type="ECO:0000313" key="8">
    <source>
        <dbReference type="EMBL" id="SBW04423.1"/>
    </source>
</evidence>
<evidence type="ECO:0000256" key="3">
    <source>
        <dbReference type="ARBA" id="ARBA00022692"/>
    </source>
</evidence>
<name>A0A212JYD6_9PROT</name>
<feature type="transmembrane region" description="Helical" evidence="7">
    <location>
        <begin position="344"/>
        <end position="362"/>
    </location>
</feature>
<feature type="transmembrane region" description="Helical" evidence="7">
    <location>
        <begin position="409"/>
        <end position="428"/>
    </location>
</feature>
<dbReference type="Pfam" id="PF01566">
    <property type="entry name" value="Nramp"/>
    <property type="match status" value="1"/>
</dbReference>
<keyword evidence="2 7" id="KW-0813">Transport</keyword>
<dbReference type="GO" id="GO:0005384">
    <property type="term" value="F:manganese ion transmembrane transporter activity"/>
    <property type="evidence" value="ECO:0007669"/>
    <property type="project" value="TreeGrafter"/>
</dbReference>
<dbReference type="GO" id="GO:0015293">
    <property type="term" value="F:symporter activity"/>
    <property type="evidence" value="ECO:0007669"/>
    <property type="project" value="UniProtKB-UniRule"/>
</dbReference>
<feature type="transmembrane region" description="Helical" evidence="7">
    <location>
        <begin position="301"/>
        <end position="324"/>
    </location>
</feature>
<keyword evidence="5 7" id="KW-1133">Transmembrane helix</keyword>
<evidence type="ECO:0000256" key="7">
    <source>
        <dbReference type="HAMAP-Rule" id="MF_00221"/>
    </source>
</evidence>
<dbReference type="HAMAP" id="MF_00221">
    <property type="entry name" value="NRAMP"/>
    <property type="match status" value="1"/>
</dbReference>
<comment type="similarity">
    <text evidence="7">Belongs to the NRAMP family.</text>
</comment>
<sequence>MSEHAAAVSPRLIDPTTLKIREVLSGRRRGPRSALLFAGPAVIASIAYMDPGNFATNIQAGSRYGYGLLWVVVAANLIAMLFQGLSAKLGIVTNRNLAEICRDHLPKPLVYLMWAVSEIAAMATDLAEFIGGAIGFSLLFDLPLMAGMGVTAVLTYAILMLQSRGYRPMELAIGGMVGAIGLCYLAEMAIAPVDWGAAFAGAATPRLADLGALTIAVGIVGATVMPHALYLHSGLTQDRAPARNETERRRLLAFSNREVVIALAVAGLVNAAMVIMAAAAFHAGHPEVAEIETAYHTLTPLLGGAAAGIFLVSLIASGVSSSVVGTMAGQMIMQGFVGFRIPVWLRRLVTMAPAFAVVAMGVDATRALVMSQVVLSFALPAPMLALVWFTGRRAVMGEYVNARRTQAAAVAGCGLVLALNVVLLGQTFA</sequence>
<feature type="transmembrane region" description="Helical" evidence="7">
    <location>
        <begin position="108"/>
        <end position="127"/>
    </location>
</feature>
<evidence type="ECO:0000256" key="1">
    <source>
        <dbReference type="ARBA" id="ARBA00004141"/>
    </source>
</evidence>
<feature type="transmembrane region" description="Helical" evidence="7">
    <location>
        <begin position="368"/>
        <end position="389"/>
    </location>
</feature>
<dbReference type="PANTHER" id="PTHR11706:SF33">
    <property type="entry name" value="NATURAL RESISTANCE-ASSOCIATED MACROPHAGE PROTEIN 2"/>
    <property type="match status" value="1"/>
</dbReference>
<feature type="transmembrane region" description="Helical" evidence="7">
    <location>
        <begin position="133"/>
        <end position="159"/>
    </location>
</feature>
<comment type="subcellular location">
    <subcellularLocation>
        <location evidence="7">Cell membrane</location>
        <topology evidence="7">Multi-pass membrane protein</topology>
    </subcellularLocation>
    <subcellularLocation>
        <location evidence="1">Membrane</location>
        <topology evidence="1">Multi-pass membrane protein</topology>
    </subcellularLocation>
</comment>
<keyword evidence="6 7" id="KW-0472">Membrane</keyword>
<keyword evidence="4 7" id="KW-0769">Symport</keyword>
<dbReference type="GO" id="GO:0015086">
    <property type="term" value="F:cadmium ion transmembrane transporter activity"/>
    <property type="evidence" value="ECO:0007669"/>
    <property type="project" value="TreeGrafter"/>
</dbReference>
<dbReference type="PRINTS" id="PR00447">
    <property type="entry name" value="NATRESASSCMP"/>
</dbReference>
<gene>
    <name evidence="7 8" type="primary">mntH</name>
    <name evidence="8" type="ORF">KL86APRO_11852</name>
</gene>
<feature type="transmembrane region" description="Helical" evidence="7">
    <location>
        <begin position="30"/>
        <end position="48"/>
    </location>
</feature>
<dbReference type="EMBL" id="FLUO01000001">
    <property type="protein sequence ID" value="SBW04423.1"/>
    <property type="molecule type" value="Genomic_DNA"/>
</dbReference>